<reference evidence="10" key="1">
    <citation type="journal article" date="2018" name="Front. Microbiol.">
        <title>Genome-Based Analysis Reveals the Taxonomy and Diversity of the Family Idiomarinaceae.</title>
        <authorList>
            <person name="Liu Y."/>
            <person name="Lai Q."/>
            <person name="Shao Z."/>
        </authorList>
    </citation>
    <scope>NUCLEOTIDE SEQUENCE [LARGE SCALE GENOMIC DNA]</scope>
    <source>
        <strain evidence="10">AIS</strain>
    </source>
</reference>
<dbReference type="PROSITE" id="PS51645">
    <property type="entry name" value="PHR_CRY_ALPHA_BETA"/>
    <property type="match status" value="1"/>
</dbReference>
<keyword evidence="5 7" id="KW-0157">Chromophore</keyword>
<dbReference type="InterPro" id="IPR014133">
    <property type="entry name" value="Cry_DASH"/>
</dbReference>
<organism evidence="9 10">
    <name type="scientific">Aliidiomarina shirensis</name>
    <dbReference type="NCBI Taxonomy" id="1048642"/>
    <lineage>
        <taxon>Bacteria</taxon>
        <taxon>Pseudomonadati</taxon>
        <taxon>Pseudomonadota</taxon>
        <taxon>Gammaproteobacteria</taxon>
        <taxon>Alteromonadales</taxon>
        <taxon>Idiomarinaceae</taxon>
        <taxon>Aliidiomarina</taxon>
    </lineage>
</organism>
<comment type="function">
    <text evidence="7">May have a photoreceptor function.</text>
</comment>
<dbReference type="Proteomes" id="UP000286934">
    <property type="component" value="Unassembled WGS sequence"/>
</dbReference>
<dbReference type="InterPro" id="IPR036155">
    <property type="entry name" value="Crypto/Photolyase_N_sf"/>
</dbReference>
<dbReference type="InterPro" id="IPR005101">
    <property type="entry name" value="Cryptochr/Photolyase_FAD-bd"/>
</dbReference>
<dbReference type="InterPro" id="IPR014729">
    <property type="entry name" value="Rossmann-like_a/b/a_fold"/>
</dbReference>
<evidence type="ECO:0000256" key="4">
    <source>
        <dbReference type="ARBA" id="ARBA00022827"/>
    </source>
</evidence>
<feature type="binding site" evidence="6">
    <location>
        <begin position="307"/>
        <end position="314"/>
    </location>
    <ligand>
        <name>FAD</name>
        <dbReference type="ChEBI" id="CHEBI:57692"/>
    </ligand>
</feature>
<evidence type="ECO:0000256" key="2">
    <source>
        <dbReference type="ARBA" id="ARBA00017881"/>
    </source>
</evidence>
<accession>A0A432WU40</accession>
<evidence type="ECO:0000256" key="3">
    <source>
        <dbReference type="ARBA" id="ARBA00022630"/>
    </source>
</evidence>
<evidence type="ECO:0000259" key="8">
    <source>
        <dbReference type="PROSITE" id="PS51645"/>
    </source>
</evidence>
<dbReference type="InterPro" id="IPR006050">
    <property type="entry name" value="DNA_photolyase_N"/>
</dbReference>
<name>A0A432WU40_9GAMM</name>
<dbReference type="GO" id="GO:0003677">
    <property type="term" value="F:DNA binding"/>
    <property type="evidence" value="ECO:0007669"/>
    <property type="project" value="TreeGrafter"/>
</dbReference>
<dbReference type="SUPFAM" id="SSF48173">
    <property type="entry name" value="Cryptochrome/photolyase FAD-binding domain"/>
    <property type="match status" value="1"/>
</dbReference>
<evidence type="ECO:0000313" key="9">
    <source>
        <dbReference type="EMBL" id="RUO37283.1"/>
    </source>
</evidence>
<feature type="binding site" evidence="6">
    <location>
        <begin position="267"/>
        <end position="271"/>
    </location>
    <ligand>
        <name>FAD</name>
        <dbReference type="ChEBI" id="CHEBI:57692"/>
    </ligand>
</feature>
<dbReference type="SUPFAM" id="SSF52425">
    <property type="entry name" value="Cryptochrome/photolyase, N-terminal domain"/>
    <property type="match status" value="1"/>
</dbReference>
<proteinExistence type="inferred from homology"/>
<keyword evidence="4 6" id="KW-0274">FAD</keyword>
<sequence>MVSSSPNQLIWFRRNLRIANNPALEAAFDRSAASGIDMAKPLGVFCYDRQYTGTWLGMPRCGPLRAKFLWESVQNLRKKLQYIGSELVIQADEPEVLLPKLCQDLNITHVHTQRLFAHEETESAERVRRALEAIGVKLVQHECYTLLSTKHVREHHPEPFSSFSKFRRKVASPEDGVVVRELWHLKEHGVWHELLWHQAKKGARENGVRHHVLKVSPIPVNAYTDERAVLPFKGGETAGLQRLKVYAEQAVGHYKETRNGLIGADYSSKLSPWLNLGCISPAQVLQAVRKYEAENGANSSTEWLIVELLWRDFFQFLAAERGSHLFQGAAKPLGKVPELHDNDPNFIKVPELRDNDPDFIKVPELRDNDPNFWGGCAGKTDNEFLNANMCELAKTGYMSNRGRQNVASALIHDMAVDWRLGALWFEAQLLDYDPASNYGNWQYIAGLAANPRGGSSFNLKKQAQMYDPDGAYQKLWQA</sequence>
<comment type="similarity">
    <text evidence="1 7">Belongs to the DNA photolyase class-1 family.</text>
</comment>
<evidence type="ECO:0000313" key="10">
    <source>
        <dbReference type="Proteomes" id="UP000286934"/>
    </source>
</evidence>
<dbReference type="EMBL" id="PIPP01000002">
    <property type="protein sequence ID" value="RUO37283.1"/>
    <property type="molecule type" value="Genomic_DNA"/>
</dbReference>
<dbReference type="NCBIfam" id="TIGR02765">
    <property type="entry name" value="crypto_DASH"/>
    <property type="match status" value="1"/>
</dbReference>
<dbReference type="InterPro" id="IPR036134">
    <property type="entry name" value="Crypto/Photolyase_FAD-like_sf"/>
</dbReference>
<feature type="domain" description="Photolyase/cryptochrome alpha/beta" evidence="8">
    <location>
        <begin position="6"/>
        <end position="146"/>
    </location>
</feature>
<keyword evidence="3 6" id="KW-0285">Flavoprotein</keyword>
<evidence type="ECO:0000256" key="6">
    <source>
        <dbReference type="PIRSR" id="PIRSR602081-1"/>
    </source>
</evidence>
<dbReference type="GO" id="GO:0006281">
    <property type="term" value="P:DNA repair"/>
    <property type="evidence" value="ECO:0007669"/>
    <property type="project" value="InterPro"/>
</dbReference>
<dbReference type="PANTHER" id="PTHR11455">
    <property type="entry name" value="CRYPTOCHROME"/>
    <property type="match status" value="1"/>
</dbReference>
<dbReference type="Pfam" id="PF00875">
    <property type="entry name" value="DNA_photolyase"/>
    <property type="match status" value="1"/>
</dbReference>
<comment type="cofactor">
    <cofactor evidence="7">
        <name>(6R)-5,10-methylene-5,6,7,8-tetrahydrofolate</name>
        <dbReference type="ChEBI" id="CHEBI:15636"/>
    </cofactor>
    <text evidence="7">Binds 1 5,10-methenyltetrahydrofolate (MTHF) per subunit.</text>
</comment>
<dbReference type="RefSeq" id="WP_126806394.1">
    <property type="nucleotide sequence ID" value="NZ_PIPP01000002.1"/>
</dbReference>
<dbReference type="AlphaFoldDB" id="A0A432WU40"/>
<dbReference type="Pfam" id="PF03441">
    <property type="entry name" value="FAD_binding_7"/>
    <property type="match status" value="1"/>
</dbReference>
<comment type="caution">
    <text evidence="9">The sequence shown here is derived from an EMBL/GenBank/DDBJ whole genome shotgun (WGS) entry which is preliminary data.</text>
</comment>
<dbReference type="GO" id="GO:0003904">
    <property type="term" value="F:deoxyribodipyrimidine photo-lyase activity"/>
    <property type="evidence" value="ECO:0007669"/>
    <property type="project" value="TreeGrafter"/>
</dbReference>
<gene>
    <name evidence="9" type="ORF">CWE13_04785</name>
</gene>
<evidence type="ECO:0000256" key="5">
    <source>
        <dbReference type="ARBA" id="ARBA00022991"/>
    </source>
</evidence>
<comment type="cofactor">
    <cofactor evidence="6 7">
        <name>FAD</name>
        <dbReference type="ChEBI" id="CHEBI:57692"/>
    </cofactor>
    <text evidence="6 7">Binds 1 FAD per subunit.</text>
</comment>
<dbReference type="OrthoDB" id="9772484at2"/>
<feature type="binding site" evidence="6">
    <location>
        <position position="254"/>
    </location>
    <ligand>
        <name>FAD</name>
        <dbReference type="ChEBI" id="CHEBI:57692"/>
    </ligand>
</feature>
<keyword evidence="10" id="KW-1185">Reference proteome</keyword>
<dbReference type="Gene3D" id="1.25.40.80">
    <property type="match status" value="1"/>
</dbReference>
<dbReference type="Gene3D" id="3.40.50.620">
    <property type="entry name" value="HUPs"/>
    <property type="match status" value="1"/>
</dbReference>
<protein>
    <recommendedName>
        <fullName evidence="2 7">Cryptochrome DASH</fullName>
    </recommendedName>
</protein>
<dbReference type="Gene3D" id="1.10.579.10">
    <property type="entry name" value="DNA Cyclobutane Dipyrimidine Photolyase, subunit A, domain 3"/>
    <property type="match status" value="1"/>
</dbReference>
<evidence type="ECO:0000256" key="7">
    <source>
        <dbReference type="RuleBase" id="RU367151"/>
    </source>
</evidence>
<dbReference type="GO" id="GO:0071949">
    <property type="term" value="F:FAD binding"/>
    <property type="evidence" value="ECO:0007669"/>
    <property type="project" value="TreeGrafter"/>
</dbReference>
<feature type="binding site" evidence="6">
    <location>
        <begin position="431"/>
        <end position="433"/>
    </location>
    <ligand>
        <name>FAD</name>
        <dbReference type="ChEBI" id="CHEBI:57692"/>
    </ligand>
</feature>
<dbReference type="InterPro" id="IPR002081">
    <property type="entry name" value="Cryptochrome/DNA_photolyase_1"/>
</dbReference>
<dbReference type="PANTHER" id="PTHR11455:SF9">
    <property type="entry name" value="CRYPTOCHROME CIRCADIAN CLOCK 5 ISOFORM X1"/>
    <property type="match status" value="1"/>
</dbReference>
<evidence type="ECO:0000256" key="1">
    <source>
        <dbReference type="ARBA" id="ARBA00005862"/>
    </source>
</evidence>